<feature type="transmembrane region" description="Helical" evidence="1">
    <location>
        <begin position="45"/>
        <end position="73"/>
    </location>
</feature>
<dbReference type="EMBL" id="CP004350">
    <property type="protein sequence ID" value="AHI20426.1"/>
    <property type="molecule type" value="Genomic_DNA"/>
</dbReference>
<reference evidence="3" key="1">
    <citation type="submission" date="2013-02" db="EMBL/GenBank/DDBJ databases">
        <title>The complete genome sequence of Corynebacterium casei LMG S-19264 (=DSM 44701).</title>
        <authorList>
            <person name="Ruckert C."/>
            <person name="Albersmeier A."/>
            <person name="Kalinowski J."/>
        </authorList>
    </citation>
    <scope>NUCLEOTIDE SEQUENCE [LARGE SCALE GENOMIC DNA]</scope>
    <source>
        <strain evidence="3">LMG S-19264</strain>
    </source>
</reference>
<evidence type="ECO:0000256" key="1">
    <source>
        <dbReference type="SAM" id="Phobius"/>
    </source>
</evidence>
<keyword evidence="1" id="KW-1133">Transmembrane helix</keyword>
<evidence type="ECO:0000313" key="2">
    <source>
        <dbReference type="EMBL" id="AHI20426.1"/>
    </source>
</evidence>
<sequence>MPFLALQGGYSYAGAAGIMLTYSLASSIIQPVLGIMGEKRHMFWLIPVSVTVSGIGIASIGSVSTYCSVAALASALRPSNQRVLAAPVR</sequence>
<gene>
    <name evidence="2" type="ORF">CCASEI_09325</name>
</gene>
<dbReference type="PANTHER" id="PTHR43129">
    <property type="entry name" value="FOSMIDOMYCIN RESISTANCE PROTEIN"/>
    <property type="match status" value="1"/>
</dbReference>
<dbReference type="PANTHER" id="PTHR43129:SF1">
    <property type="entry name" value="FOSMIDOMYCIN RESISTANCE PROTEIN"/>
    <property type="match status" value="1"/>
</dbReference>
<keyword evidence="3" id="KW-1185">Reference proteome</keyword>
<evidence type="ECO:0000313" key="3">
    <source>
        <dbReference type="Proteomes" id="UP000019226"/>
    </source>
</evidence>
<proteinExistence type="predicted"/>
<name>A0ABN4CE66_9CORY</name>
<keyword evidence="1" id="KW-0472">Membrane</keyword>
<feature type="transmembrane region" description="Helical" evidence="1">
    <location>
        <begin position="12"/>
        <end position="33"/>
    </location>
</feature>
<protein>
    <submittedName>
        <fullName evidence="2">Major Facilitator Superfamily protein</fullName>
    </submittedName>
</protein>
<accession>A0ABN4CE66</accession>
<organism evidence="2 3">
    <name type="scientific">Corynebacterium casei LMG S-19264</name>
    <dbReference type="NCBI Taxonomy" id="1285583"/>
    <lineage>
        <taxon>Bacteria</taxon>
        <taxon>Bacillati</taxon>
        <taxon>Actinomycetota</taxon>
        <taxon>Actinomycetes</taxon>
        <taxon>Mycobacteriales</taxon>
        <taxon>Corynebacteriaceae</taxon>
        <taxon>Corynebacterium</taxon>
    </lineage>
</organism>
<dbReference type="Proteomes" id="UP000019226">
    <property type="component" value="Chromosome"/>
</dbReference>
<keyword evidence="1" id="KW-0812">Transmembrane</keyword>